<keyword evidence="5" id="KW-0479">Metal-binding</keyword>
<keyword evidence="4" id="KW-0690">Ribosome biogenesis</keyword>
<dbReference type="InterPro" id="IPR051879">
    <property type="entry name" value="C2H2-ZF_Maturation_Protein"/>
</dbReference>
<dbReference type="GO" id="GO:0042254">
    <property type="term" value="P:ribosome biogenesis"/>
    <property type="evidence" value="ECO:0007669"/>
    <property type="project" value="UniProtKB-KW"/>
</dbReference>
<evidence type="ECO:0000313" key="12">
    <source>
        <dbReference type="Proteomes" id="UP000308267"/>
    </source>
</evidence>
<dbReference type="GO" id="GO:0008270">
    <property type="term" value="F:zinc ion binding"/>
    <property type="evidence" value="ECO:0007669"/>
    <property type="project" value="UniProtKB-KW"/>
</dbReference>
<comment type="similarity">
    <text evidence="9">Belongs to the ZNF593/BUD20 C2H2-type zinc-finger protein family.</text>
</comment>
<evidence type="ECO:0000256" key="6">
    <source>
        <dbReference type="ARBA" id="ARBA00022771"/>
    </source>
</evidence>
<evidence type="ECO:0000256" key="3">
    <source>
        <dbReference type="ARBA" id="ARBA00022490"/>
    </source>
</evidence>
<dbReference type="SUPFAM" id="SSF57667">
    <property type="entry name" value="beta-beta-alpha zinc fingers"/>
    <property type="match status" value="1"/>
</dbReference>
<dbReference type="STRING" id="147828.A0A4S2MBF4"/>
<comment type="caution">
    <text evidence="11">The sequence shown here is derived from an EMBL/GenBank/DDBJ whole genome shotgun (WGS) entry which is preliminary data.</text>
</comment>
<dbReference type="PANTHER" id="PTHR46095">
    <property type="entry name" value="ZINC FINGER PROTEIN 593"/>
    <property type="match status" value="1"/>
</dbReference>
<dbReference type="InterPro" id="IPR022755">
    <property type="entry name" value="Znf_C2H2_jaz"/>
</dbReference>
<protein>
    <recommendedName>
        <fullName evidence="10">C2H2-type domain-containing protein</fullName>
    </recommendedName>
</protein>
<dbReference type="EMBL" id="SJOL01002419">
    <property type="protein sequence ID" value="TGZ73795.1"/>
    <property type="molecule type" value="Genomic_DNA"/>
</dbReference>
<evidence type="ECO:0000313" key="11">
    <source>
        <dbReference type="EMBL" id="TGZ73795.1"/>
    </source>
</evidence>
<feature type="domain" description="C2H2-type" evidence="10">
    <location>
        <begin position="54"/>
        <end position="76"/>
    </location>
</feature>
<evidence type="ECO:0000256" key="4">
    <source>
        <dbReference type="ARBA" id="ARBA00022517"/>
    </source>
</evidence>
<gene>
    <name evidence="11" type="ORF">CRM22_001318</name>
</gene>
<keyword evidence="12" id="KW-1185">Reference proteome</keyword>
<keyword evidence="6" id="KW-0863">Zinc-finger</keyword>
<keyword evidence="3" id="KW-0963">Cytoplasm</keyword>
<dbReference type="GO" id="GO:0005634">
    <property type="term" value="C:nucleus"/>
    <property type="evidence" value="ECO:0007669"/>
    <property type="project" value="UniProtKB-SubCell"/>
</dbReference>
<dbReference type="InterPro" id="IPR003604">
    <property type="entry name" value="Matrin/U1-like-C_Znf_C2H2"/>
</dbReference>
<keyword evidence="8" id="KW-0539">Nucleus</keyword>
<evidence type="ECO:0000256" key="1">
    <source>
        <dbReference type="ARBA" id="ARBA00004123"/>
    </source>
</evidence>
<proteinExistence type="inferred from homology"/>
<sequence length="133" mass="15189">MGRKGARNTRYKVKNRSRDIDQIYEDVKEENIVRRIAEATEPDEDLPALGQFFCVSCNKYFINERTLLVHKTGKPHKRRLKALVEQPHTQDDADFAAGLMKDDSHLRNKKLATSAQQQNTPLITSLASYACAE</sequence>
<dbReference type="Gene3D" id="3.30.160.60">
    <property type="entry name" value="Classic Zinc Finger"/>
    <property type="match status" value="1"/>
</dbReference>
<dbReference type="InterPro" id="IPR013087">
    <property type="entry name" value="Znf_C2H2_type"/>
</dbReference>
<evidence type="ECO:0000256" key="9">
    <source>
        <dbReference type="ARBA" id="ARBA00038064"/>
    </source>
</evidence>
<evidence type="ECO:0000256" key="2">
    <source>
        <dbReference type="ARBA" id="ARBA00004496"/>
    </source>
</evidence>
<dbReference type="Pfam" id="PF12171">
    <property type="entry name" value="zf-C2H2_jaz"/>
    <property type="match status" value="1"/>
</dbReference>
<accession>A0A4S2MBF4</accession>
<evidence type="ECO:0000256" key="7">
    <source>
        <dbReference type="ARBA" id="ARBA00022833"/>
    </source>
</evidence>
<organism evidence="11 12">
    <name type="scientific">Opisthorchis felineus</name>
    <dbReference type="NCBI Taxonomy" id="147828"/>
    <lineage>
        <taxon>Eukaryota</taxon>
        <taxon>Metazoa</taxon>
        <taxon>Spiralia</taxon>
        <taxon>Lophotrochozoa</taxon>
        <taxon>Platyhelminthes</taxon>
        <taxon>Trematoda</taxon>
        <taxon>Digenea</taxon>
        <taxon>Opisthorchiida</taxon>
        <taxon>Opisthorchiata</taxon>
        <taxon>Opisthorchiidae</taxon>
        <taxon>Opisthorchis</taxon>
    </lineage>
</organism>
<evidence type="ECO:0000256" key="5">
    <source>
        <dbReference type="ARBA" id="ARBA00022723"/>
    </source>
</evidence>
<dbReference type="FunFam" id="3.30.160.60:FF:000299">
    <property type="entry name" value="Zinc finger protein 593"/>
    <property type="match status" value="1"/>
</dbReference>
<dbReference type="PROSITE" id="PS00028">
    <property type="entry name" value="ZINC_FINGER_C2H2_1"/>
    <property type="match status" value="1"/>
</dbReference>
<evidence type="ECO:0000259" key="10">
    <source>
        <dbReference type="PROSITE" id="PS00028"/>
    </source>
</evidence>
<evidence type="ECO:0000256" key="8">
    <source>
        <dbReference type="ARBA" id="ARBA00023242"/>
    </source>
</evidence>
<comment type="subcellular location">
    <subcellularLocation>
        <location evidence="2">Cytoplasm</location>
    </subcellularLocation>
    <subcellularLocation>
        <location evidence="1">Nucleus</location>
    </subcellularLocation>
</comment>
<dbReference type="AlphaFoldDB" id="A0A4S2MBF4"/>
<dbReference type="GO" id="GO:0003676">
    <property type="term" value="F:nucleic acid binding"/>
    <property type="evidence" value="ECO:0007669"/>
    <property type="project" value="InterPro"/>
</dbReference>
<name>A0A4S2MBF4_OPIFE</name>
<dbReference type="GO" id="GO:0043021">
    <property type="term" value="F:ribonucleoprotein complex binding"/>
    <property type="evidence" value="ECO:0007669"/>
    <property type="project" value="UniProtKB-ARBA"/>
</dbReference>
<keyword evidence="7" id="KW-0862">Zinc</keyword>
<dbReference type="Proteomes" id="UP000308267">
    <property type="component" value="Unassembled WGS sequence"/>
</dbReference>
<reference evidence="11 12" key="1">
    <citation type="journal article" date="2019" name="BMC Genomics">
        <title>New insights from Opisthorchis felineus genome: update on genomics of the epidemiologically important liver flukes.</title>
        <authorList>
            <person name="Ershov N.I."/>
            <person name="Mordvinov V.A."/>
            <person name="Prokhortchouk E.B."/>
            <person name="Pakharukova M.Y."/>
            <person name="Gunbin K.V."/>
            <person name="Ustyantsev K."/>
            <person name="Genaev M.A."/>
            <person name="Blinov A.G."/>
            <person name="Mazur A."/>
            <person name="Boulygina E."/>
            <person name="Tsygankova S."/>
            <person name="Khrameeva E."/>
            <person name="Chekanov N."/>
            <person name="Fan G."/>
            <person name="Xiao A."/>
            <person name="Zhang H."/>
            <person name="Xu X."/>
            <person name="Yang H."/>
            <person name="Solovyev V."/>
            <person name="Lee S.M."/>
            <person name="Liu X."/>
            <person name="Afonnikov D.A."/>
            <person name="Skryabin K.G."/>
        </authorList>
    </citation>
    <scope>NUCLEOTIDE SEQUENCE [LARGE SCALE GENOMIC DNA]</scope>
    <source>
        <strain evidence="11">AK-0245</strain>
        <tissue evidence="11">Whole organism</tissue>
    </source>
</reference>
<dbReference type="GO" id="GO:0005737">
    <property type="term" value="C:cytoplasm"/>
    <property type="evidence" value="ECO:0007669"/>
    <property type="project" value="UniProtKB-SubCell"/>
</dbReference>
<dbReference type="SMART" id="SM00451">
    <property type="entry name" value="ZnF_U1"/>
    <property type="match status" value="1"/>
</dbReference>
<dbReference type="OrthoDB" id="24683at2759"/>
<dbReference type="PANTHER" id="PTHR46095:SF1">
    <property type="entry name" value="ZINC FINGER PROTEIN 593"/>
    <property type="match status" value="1"/>
</dbReference>
<dbReference type="InterPro" id="IPR036236">
    <property type="entry name" value="Znf_C2H2_sf"/>
</dbReference>